<evidence type="ECO:0000313" key="13">
    <source>
        <dbReference type="EMBL" id="WSE29927.1"/>
    </source>
</evidence>
<evidence type="ECO:0000256" key="7">
    <source>
        <dbReference type="ARBA" id="ARBA00022723"/>
    </source>
</evidence>
<dbReference type="Pfam" id="PF00809">
    <property type="entry name" value="Pterin_bind"/>
    <property type="match status" value="1"/>
</dbReference>
<comment type="similarity">
    <text evidence="4 10">Belongs to the DHPS family.</text>
</comment>
<dbReference type="InterPro" id="IPR000489">
    <property type="entry name" value="Pterin-binding_dom"/>
</dbReference>
<keyword evidence="14" id="KW-1185">Reference proteome</keyword>
<dbReference type="RefSeq" id="WP_326568885.1">
    <property type="nucleotide sequence ID" value="NZ_CP142149.1"/>
</dbReference>
<feature type="domain" description="Pterin-binding" evidence="12">
    <location>
        <begin position="56"/>
        <end position="309"/>
    </location>
</feature>
<comment type="pathway">
    <text evidence="3 10">Cofactor biosynthesis; tetrahydrofolate biosynthesis; 7,8-dihydrofolate from 2-amino-4-hydroxy-6-hydroxymethyl-7,8-dihydropteridine diphosphate and 4-aminobenzoate: step 1/2.</text>
</comment>
<accession>A0ABZ1I7W4</accession>
<evidence type="ECO:0000313" key="14">
    <source>
        <dbReference type="Proteomes" id="UP001330812"/>
    </source>
</evidence>
<dbReference type="CDD" id="cd00739">
    <property type="entry name" value="DHPS"/>
    <property type="match status" value="1"/>
</dbReference>
<feature type="compositionally biased region" description="Basic and acidic residues" evidence="11">
    <location>
        <begin position="1"/>
        <end position="10"/>
    </location>
</feature>
<dbReference type="PROSITE" id="PS00793">
    <property type="entry name" value="DHPS_2"/>
    <property type="match status" value="1"/>
</dbReference>
<reference evidence="13 14" key="1">
    <citation type="journal article" date="2015" name="Int. J. Syst. Evol. Microbiol.">
        <title>Amycolatopsis rhabdoformis sp. nov., an actinomycete isolated from a tropical forest soil.</title>
        <authorList>
            <person name="Souza W.R."/>
            <person name="Silva R.E."/>
            <person name="Goodfellow M."/>
            <person name="Busarakam K."/>
            <person name="Figueiro F.S."/>
            <person name="Ferreira D."/>
            <person name="Rodrigues-Filho E."/>
            <person name="Moraes L.A.B."/>
            <person name="Zucchi T.D."/>
        </authorList>
    </citation>
    <scope>NUCLEOTIDE SEQUENCE [LARGE SCALE GENOMIC DNA]</scope>
    <source>
        <strain evidence="13 14">NCIMB 14900</strain>
    </source>
</reference>
<evidence type="ECO:0000256" key="9">
    <source>
        <dbReference type="ARBA" id="ARBA00022909"/>
    </source>
</evidence>
<dbReference type="InterPro" id="IPR006390">
    <property type="entry name" value="DHP_synth_dom"/>
</dbReference>
<dbReference type="PANTHER" id="PTHR20941:SF1">
    <property type="entry name" value="FOLIC ACID SYNTHESIS PROTEIN FOL1"/>
    <property type="match status" value="1"/>
</dbReference>
<dbReference type="EMBL" id="CP142149">
    <property type="protein sequence ID" value="WSE29927.1"/>
    <property type="molecule type" value="Genomic_DNA"/>
</dbReference>
<dbReference type="PROSITE" id="PS00792">
    <property type="entry name" value="DHPS_1"/>
    <property type="match status" value="1"/>
</dbReference>
<comment type="function">
    <text evidence="10">Catalyzes the condensation of para-aminobenzoate (pABA) with 6-hydroxymethyl-7,8-dihydropterin diphosphate (DHPt-PP) to form 7,8-dihydropteroate (H2Pte), the immediate precursor of folate derivatives.</text>
</comment>
<protein>
    <recommendedName>
        <fullName evidence="5 10">Dihydropteroate synthase</fullName>
        <shortName evidence="10">DHPS</shortName>
        <ecNumber evidence="5 10">2.5.1.15</ecNumber>
    </recommendedName>
    <alternativeName>
        <fullName evidence="10">Dihydropteroate pyrophosphorylase</fullName>
    </alternativeName>
</protein>
<dbReference type="InterPro" id="IPR045031">
    <property type="entry name" value="DHP_synth-like"/>
</dbReference>
<evidence type="ECO:0000256" key="5">
    <source>
        <dbReference type="ARBA" id="ARBA00012458"/>
    </source>
</evidence>
<sequence length="335" mass="34054">MTDRRVRSSDRAANPVRYSVDGRAGAGPVDDHPAGGLDRAGPARSRVAGLPCHGGRLVLGILNVTPDSFSDGGLHLDPAIAVEHGWELAASGADVVDVGGESTRPGAARVSAETELSRVRPVVRGLVAAGIPVSIDTTRAEVAREALDLGAVMINDVSGGLADPAMAGVAAAGSAAYVAMHWRGPSGTMRRSAVYVDVVATVVDELARRVEALLAGGVDPARLILDPGLGFAKTAAHDWALLNGLDRVVGLGYPVLVGASRKSFLAAGRSDGAPAERDTATAVVSALAAQAGVHALRVHDPRSTREALAVVDAWAAARSGAARMAEVAPPALSAR</sequence>
<dbReference type="GO" id="GO:0004156">
    <property type="term" value="F:dihydropteroate synthase activity"/>
    <property type="evidence" value="ECO:0007669"/>
    <property type="project" value="UniProtKB-EC"/>
</dbReference>
<keyword evidence="6 10" id="KW-0808">Transferase</keyword>
<evidence type="ECO:0000256" key="3">
    <source>
        <dbReference type="ARBA" id="ARBA00004763"/>
    </source>
</evidence>
<evidence type="ECO:0000256" key="4">
    <source>
        <dbReference type="ARBA" id="ARBA00009503"/>
    </source>
</evidence>
<name>A0ABZ1I7W4_9PSEU</name>
<organism evidence="13 14">
    <name type="scientific">Amycolatopsis rhabdoformis</name>
    <dbReference type="NCBI Taxonomy" id="1448059"/>
    <lineage>
        <taxon>Bacteria</taxon>
        <taxon>Bacillati</taxon>
        <taxon>Actinomycetota</taxon>
        <taxon>Actinomycetes</taxon>
        <taxon>Pseudonocardiales</taxon>
        <taxon>Pseudonocardiaceae</taxon>
        <taxon>Amycolatopsis</taxon>
    </lineage>
</organism>
<evidence type="ECO:0000256" key="10">
    <source>
        <dbReference type="RuleBase" id="RU361205"/>
    </source>
</evidence>
<evidence type="ECO:0000256" key="2">
    <source>
        <dbReference type="ARBA" id="ARBA00001946"/>
    </source>
</evidence>
<dbReference type="InterPro" id="IPR011005">
    <property type="entry name" value="Dihydropteroate_synth-like_sf"/>
</dbReference>
<evidence type="ECO:0000256" key="11">
    <source>
        <dbReference type="SAM" id="MobiDB-lite"/>
    </source>
</evidence>
<dbReference type="EC" id="2.5.1.15" evidence="5 10"/>
<feature type="region of interest" description="Disordered" evidence="11">
    <location>
        <begin position="1"/>
        <end position="42"/>
    </location>
</feature>
<dbReference type="Proteomes" id="UP001330812">
    <property type="component" value="Chromosome"/>
</dbReference>
<keyword evidence="9 10" id="KW-0289">Folate biosynthesis</keyword>
<dbReference type="SUPFAM" id="SSF51717">
    <property type="entry name" value="Dihydropteroate synthetase-like"/>
    <property type="match status" value="1"/>
</dbReference>
<dbReference type="PANTHER" id="PTHR20941">
    <property type="entry name" value="FOLATE SYNTHESIS PROTEINS"/>
    <property type="match status" value="1"/>
</dbReference>
<evidence type="ECO:0000256" key="6">
    <source>
        <dbReference type="ARBA" id="ARBA00022679"/>
    </source>
</evidence>
<keyword evidence="8 10" id="KW-0460">Magnesium</keyword>
<comment type="catalytic activity">
    <reaction evidence="1">
        <text>(7,8-dihydropterin-6-yl)methyl diphosphate + 4-aminobenzoate = 7,8-dihydropteroate + diphosphate</text>
        <dbReference type="Rhea" id="RHEA:19949"/>
        <dbReference type="ChEBI" id="CHEBI:17836"/>
        <dbReference type="ChEBI" id="CHEBI:17839"/>
        <dbReference type="ChEBI" id="CHEBI:33019"/>
        <dbReference type="ChEBI" id="CHEBI:72950"/>
        <dbReference type="EC" id="2.5.1.15"/>
    </reaction>
</comment>
<keyword evidence="7 10" id="KW-0479">Metal-binding</keyword>
<evidence type="ECO:0000256" key="1">
    <source>
        <dbReference type="ARBA" id="ARBA00000012"/>
    </source>
</evidence>
<evidence type="ECO:0000256" key="8">
    <source>
        <dbReference type="ARBA" id="ARBA00022842"/>
    </source>
</evidence>
<dbReference type="PROSITE" id="PS50972">
    <property type="entry name" value="PTERIN_BINDING"/>
    <property type="match status" value="1"/>
</dbReference>
<dbReference type="Gene3D" id="3.20.20.20">
    <property type="entry name" value="Dihydropteroate synthase-like"/>
    <property type="match status" value="1"/>
</dbReference>
<gene>
    <name evidence="13" type="primary">folP</name>
    <name evidence="13" type="ORF">VSH64_45265</name>
</gene>
<proteinExistence type="inferred from homology"/>
<evidence type="ECO:0000259" key="12">
    <source>
        <dbReference type="PROSITE" id="PS50972"/>
    </source>
</evidence>
<dbReference type="NCBIfam" id="TIGR01496">
    <property type="entry name" value="DHPS"/>
    <property type="match status" value="1"/>
</dbReference>
<comment type="cofactor">
    <cofactor evidence="2 10">
        <name>Mg(2+)</name>
        <dbReference type="ChEBI" id="CHEBI:18420"/>
    </cofactor>
</comment>